<gene>
    <name evidence="4" type="ORF">F6X51_22940</name>
</gene>
<evidence type="ECO:0000313" key="5">
    <source>
        <dbReference type="Proteomes" id="UP000441523"/>
    </source>
</evidence>
<dbReference type="EMBL" id="VZZJ01000029">
    <property type="protein sequence ID" value="KAB1070276.1"/>
    <property type="molecule type" value="Genomic_DNA"/>
</dbReference>
<evidence type="ECO:0000256" key="2">
    <source>
        <dbReference type="ARBA" id="ARBA00023004"/>
    </source>
</evidence>
<dbReference type="InterPro" id="IPR010376">
    <property type="entry name" value="GBBH-like_N"/>
</dbReference>
<dbReference type="PANTHER" id="PTHR35303">
    <property type="entry name" value="OS02G0197800 PROTEIN"/>
    <property type="match status" value="1"/>
</dbReference>
<comment type="caution">
    <text evidence="4">The sequence shown here is derived from an EMBL/GenBank/DDBJ whole genome shotgun (WGS) entry which is preliminary data.</text>
</comment>
<evidence type="ECO:0000313" key="4">
    <source>
        <dbReference type="EMBL" id="KAB1070276.1"/>
    </source>
</evidence>
<proteinExistence type="predicted"/>
<keyword evidence="5" id="KW-1185">Reference proteome</keyword>
<dbReference type="Gene3D" id="3.30.2020.30">
    <property type="match status" value="1"/>
</dbReference>
<dbReference type="GO" id="GO:0046872">
    <property type="term" value="F:metal ion binding"/>
    <property type="evidence" value="ECO:0007669"/>
    <property type="project" value="UniProtKB-KW"/>
</dbReference>
<evidence type="ECO:0000259" key="3">
    <source>
        <dbReference type="Pfam" id="PF06155"/>
    </source>
</evidence>
<keyword evidence="2" id="KW-0408">Iron</keyword>
<name>A0A6N6MKQ9_9HYPH</name>
<keyword evidence="1" id="KW-0479">Metal-binding</keyword>
<dbReference type="Pfam" id="PF06155">
    <property type="entry name" value="GBBH-like_N"/>
    <property type="match status" value="1"/>
</dbReference>
<organism evidence="4 5">
    <name type="scientific">Methylobacterium planeticum</name>
    <dbReference type="NCBI Taxonomy" id="2615211"/>
    <lineage>
        <taxon>Bacteria</taxon>
        <taxon>Pseudomonadati</taxon>
        <taxon>Pseudomonadota</taxon>
        <taxon>Alphaproteobacteria</taxon>
        <taxon>Hyphomicrobiales</taxon>
        <taxon>Methylobacteriaceae</taxon>
        <taxon>Methylobacterium</taxon>
    </lineage>
</organism>
<accession>A0A6N6MKQ9</accession>
<dbReference type="RefSeq" id="WP_150966002.1">
    <property type="nucleotide sequence ID" value="NZ_VZZJ01000029.1"/>
</dbReference>
<protein>
    <submittedName>
        <fullName evidence="4">DUF971 domain-containing protein</fullName>
    </submittedName>
</protein>
<sequence>MASGVTRLPAQPPFDPTATPDEVVLARAGASLRLTWRDGATAVLAAETLRLHCRCAWCTRDRVQGHFPLEFKAVAVKHIEPMGTYAAHITFSDGHVRGIFPWVYLRDLTREAPDADAA</sequence>
<dbReference type="Proteomes" id="UP000441523">
    <property type="component" value="Unassembled WGS sequence"/>
</dbReference>
<dbReference type="AlphaFoldDB" id="A0A6N6MKQ9"/>
<feature type="domain" description="Gamma-butyrobetaine hydroxylase-like N-terminal" evidence="3">
    <location>
        <begin position="25"/>
        <end position="106"/>
    </location>
</feature>
<reference evidence="4 5" key="1">
    <citation type="submission" date="2019-09" db="EMBL/GenBank/DDBJ databases">
        <title>YIM 132548 draft genome.</title>
        <authorList>
            <person name="Jiang L."/>
        </authorList>
    </citation>
    <scope>NUCLEOTIDE SEQUENCE [LARGE SCALE GENOMIC DNA]</scope>
    <source>
        <strain evidence="4 5">YIM 132548</strain>
    </source>
</reference>
<evidence type="ECO:0000256" key="1">
    <source>
        <dbReference type="ARBA" id="ARBA00022723"/>
    </source>
</evidence>
<dbReference type="InterPro" id="IPR038492">
    <property type="entry name" value="GBBH-like_N_sf"/>
</dbReference>